<dbReference type="GO" id="GO:0005952">
    <property type="term" value="C:cAMP-dependent protein kinase complex"/>
    <property type="evidence" value="ECO:0007669"/>
    <property type="project" value="TreeGrafter"/>
</dbReference>
<evidence type="ECO:0000313" key="1">
    <source>
        <dbReference type="Ensembl" id="ENSELUP00000085134.1"/>
    </source>
</evidence>
<dbReference type="Ensembl" id="ENSELUT00000097958.1">
    <property type="protein sequence ID" value="ENSELUP00000085134.1"/>
    <property type="gene ID" value="ENSELUG00000038411.1"/>
</dbReference>
<evidence type="ECO:0000313" key="2">
    <source>
        <dbReference type="Proteomes" id="UP000265140"/>
    </source>
</evidence>
<accession>A0AAY5K7I3</accession>
<reference evidence="1" key="2">
    <citation type="submission" date="2025-05" db="UniProtKB">
        <authorList>
            <consortium name="Ensembl"/>
        </authorList>
    </citation>
    <scope>IDENTIFICATION</scope>
</reference>
<dbReference type="Proteomes" id="UP000265140">
    <property type="component" value="Chromosome 18"/>
</dbReference>
<dbReference type="InterPro" id="IPR025663">
    <property type="entry name" value="AKAP_28"/>
</dbReference>
<dbReference type="PANTHER" id="PTHR35075:SF1">
    <property type="entry name" value="A-KINASE ANCHOR PROTEIN 14"/>
    <property type="match status" value="1"/>
</dbReference>
<keyword evidence="2" id="KW-1185">Reference proteome</keyword>
<name>A0AAY5K7I3_ESOLU</name>
<organism evidence="1 2">
    <name type="scientific">Esox lucius</name>
    <name type="common">Northern pike</name>
    <dbReference type="NCBI Taxonomy" id="8010"/>
    <lineage>
        <taxon>Eukaryota</taxon>
        <taxon>Metazoa</taxon>
        <taxon>Chordata</taxon>
        <taxon>Craniata</taxon>
        <taxon>Vertebrata</taxon>
        <taxon>Euteleostomi</taxon>
        <taxon>Actinopterygii</taxon>
        <taxon>Neopterygii</taxon>
        <taxon>Teleostei</taxon>
        <taxon>Protacanthopterygii</taxon>
        <taxon>Esociformes</taxon>
        <taxon>Esocidae</taxon>
        <taxon>Esox</taxon>
    </lineage>
</organism>
<proteinExistence type="predicted"/>
<dbReference type="AlphaFoldDB" id="A0AAY5K7I3"/>
<dbReference type="GO" id="GO:0034237">
    <property type="term" value="F:protein kinase A regulatory subunit binding"/>
    <property type="evidence" value="ECO:0007669"/>
    <property type="project" value="TreeGrafter"/>
</dbReference>
<dbReference type="Pfam" id="PF14469">
    <property type="entry name" value="AKAP28"/>
    <property type="match status" value="1"/>
</dbReference>
<dbReference type="GeneTree" id="ENSGT00390000003444"/>
<protein>
    <submittedName>
        <fullName evidence="1">Uncharacterized protein</fullName>
    </submittedName>
</protein>
<sequence length="176" mass="20625">MEETPTSTLSLRASEIVKNAMETLEYGHNAVSHERESSNHPDNEFKNIEWVTCKDFTIERGKRQIEEYIHTWGVHPSWLFCLEFMQETDLEVHKHYHYRAQWSIPTPSTPIPKETASVYFVIVISSKVKSQTSPAEVYFFVESNRLKHSPGKTRFRVKWLKDVIDSKVLLRNTVDI</sequence>
<dbReference type="PANTHER" id="PTHR35075">
    <property type="entry name" value="A-KINASE ANCHOR PROTEIN 14"/>
    <property type="match status" value="1"/>
</dbReference>
<dbReference type="Ensembl" id="ENSELUT00000089755.1">
    <property type="protein sequence ID" value="ENSELUP00000092989.1"/>
    <property type="gene ID" value="ENSELUG00000038411.1"/>
</dbReference>
<dbReference type="InterPro" id="IPR053084">
    <property type="entry name" value="AKAP"/>
</dbReference>
<reference evidence="1 2" key="1">
    <citation type="submission" date="2020-02" db="EMBL/GenBank/DDBJ databases">
        <title>Esox lucius (northern pike) genome, fEsoLuc1, primary haplotype.</title>
        <authorList>
            <person name="Myers G."/>
            <person name="Karagic N."/>
            <person name="Meyer A."/>
            <person name="Pippel M."/>
            <person name="Reichard M."/>
            <person name="Winkler S."/>
            <person name="Tracey A."/>
            <person name="Sims Y."/>
            <person name="Howe K."/>
            <person name="Rhie A."/>
            <person name="Formenti G."/>
            <person name="Durbin R."/>
            <person name="Fedrigo O."/>
            <person name="Jarvis E.D."/>
        </authorList>
    </citation>
    <scope>NUCLEOTIDE SEQUENCE [LARGE SCALE GENOMIC DNA]</scope>
</reference>